<dbReference type="GO" id="GO:0003998">
    <property type="term" value="F:acylphosphatase activity"/>
    <property type="evidence" value="ECO:0007669"/>
    <property type="project" value="UniProtKB-EC"/>
</dbReference>
<dbReference type="InterPro" id="IPR020456">
    <property type="entry name" value="Acylphosphatase"/>
</dbReference>
<dbReference type="Gene3D" id="3.30.70.100">
    <property type="match status" value="1"/>
</dbReference>
<keyword evidence="4 6" id="KW-0378">Hydrolase</keyword>
<evidence type="ECO:0000256" key="7">
    <source>
        <dbReference type="RuleBase" id="RU004168"/>
    </source>
</evidence>
<dbReference type="EMBL" id="QRAS01000002">
    <property type="protein sequence ID" value="RDL06730.1"/>
    <property type="molecule type" value="Genomic_DNA"/>
</dbReference>
<dbReference type="PROSITE" id="PS51160">
    <property type="entry name" value="ACYLPHOSPHATASE_3"/>
    <property type="match status" value="1"/>
</dbReference>
<comment type="catalytic activity">
    <reaction evidence="5 6">
        <text>an acyl phosphate + H2O = a carboxylate + phosphate + H(+)</text>
        <dbReference type="Rhea" id="RHEA:14965"/>
        <dbReference type="ChEBI" id="CHEBI:15377"/>
        <dbReference type="ChEBI" id="CHEBI:15378"/>
        <dbReference type="ChEBI" id="CHEBI:29067"/>
        <dbReference type="ChEBI" id="CHEBI:43474"/>
        <dbReference type="ChEBI" id="CHEBI:59918"/>
        <dbReference type="EC" id="3.6.1.7"/>
    </reaction>
</comment>
<sequence>MQAINIHIFGHVQGVGFRYSTQLIAKKHHITGVVWNVSDGTVKIEAQGAEADIEHFVAAIKANPSPFARIDQVIVTAGTVDENRRTFRTI</sequence>
<dbReference type="PANTHER" id="PTHR10029:SF3">
    <property type="entry name" value="ACYLPHOSPHATASE-RELATED"/>
    <property type="match status" value="1"/>
</dbReference>
<evidence type="ECO:0000313" key="9">
    <source>
        <dbReference type="Proteomes" id="UP000254912"/>
    </source>
</evidence>
<feature type="active site" evidence="6">
    <location>
        <position position="36"/>
    </location>
</feature>
<proteinExistence type="inferred from homology"/>
<evidence type="ECO:0000256" key="6">
    <source>
        <dbReference type="PROSITE-ProRule" id="PRU00520"/>
    </source>
</evidence>
<dbReference type="PROSITE" id="PS00150">
    <property type="entry name" value="ACYLPHOSPHATASE_1"/>
    <property type="match status" value="1"/>
</dbReference>
<dbReference type="SUPFAM" id="SSF54975">
    <property type="entry name" value="Acylphosphatase/BLUF domain-like"/>
    <property type="match status" value="1"/>
</dbReference>
<feature type="active site" evidence="6">
    <location>
        <position position="18"/>
    </location>
</feature>
<dbReference type="Pfam" id="PF00708">
    <property type="entry name" value="Acylphosphatase"/>
    <property type="match status" value="1"/>
</dbReference>
<dbReference type="GeneID" id="94546751"/>
<evidence type="ECO:0000313" key="8">
    <source>
        <dbReference type="EMBL" id="RDL06730.1"/>
    </source>
</evidence>
<dbReference type="KEGG" id="wso:WSWS_01570"/>
<organism evidence="8 9">
    <name type="scientific">Weissella soli</name>
    <dbReference type="NCBI Taxonomy" id="155866"/>
    <lineage>
        <taxon>Bacteria</taxon>
        <taxon>Bacillati</taxon>
        <taxon>Bacillota</taxon>
        <taxon>Bacilli</taxon>
        <taxon>Lactobacillales</taxon>
        <taxon>Lactobacillaceae</taxon>
        <taxon>Weissella</taxon>
    </lineage>
</organism>
<evidence type="ECO:0000256" key="2">
    <source>
        <dbReference type="ARBA" id="ARBA00012150"/>
    </source>
</evidence>
<protein>
    <recommendedName>
        <fullName evidence="3 6">acylphosphatase</fullName>
        <ecNumber evidence="2 6">3.6.1.7</ecNumber>
    </recommendedName>
</protein>
<accession>A0A288Q7A2</accession>
<reference evidence="8 9" key="1">
    <citation type="submission" date="2018-07" db="EMBL/GenBank/DDBJ databases">
        <title>Genomic Encyclopedia of Type Strains, Phase III (KMG-III): the genomes of soil and plant-associated and newly described type strains.</title>
        <authorList>
            <person name="Whitman W."/>
        </authorList>
    </citation>
    <scope>NUCLEOTIDE SEQUENCE [LARGE SCALE GENOMIC DNA]</scope>
    <source>
        <strain evidence="8 9">CECT 7031</strain>
    </source>
</reference>
<evidence type="ECO:0000256" key="1">
    <source>
        <dbReference type="ARBA" id="ARBA00005614"/>
    </source>
</evidence>
<dbReference type="Proteomes" id="UP000254912">
    <property type="component" value="Unassembled WGS sequence"/>
</dbReference>
<evidence type="ECO:0000256" key="3">
    <source>
        <dbReference type="ARBA" id="ARBA00015991"/>
    </source>
</evidence>
<dbReference type="InterPro" id="IPR001792">
    <property type="entry name" value="Acylphosphatase-like_dom"/>
</dbReference>
<dbReference type="InterPro" id="IPR017968">
    <property type="entry name" value="Acylphosphatase_CS"/>
</dbReference>
<dbReference type="PRINTS" id="PR00112">
    <property type="entry name" value="ACYLPHPHTASE"/>
</dbReference>
<dbReference type="EC" id="3.6.1.7" evidence="2 6"/>
<comment type="similarity">
    <text evidence="1 7">Belongs to the acylphosphatase family.</text>
</comment>
<gene>
    <name evidence="8" type="ORF">DFP99_1119</name>
</gene>
<dbReference type="AlphaFoldDB" id="A0A288Q7A2"/>
<evidence type="ECO:0000256" key="4">
    <source>
        <dbReference type="ARBA" id="ARBA00022801"/>
    </source>
</evidence>
<keyword evidence="9" id="KW-1185">Reference proteome</keyword>
<dbReference type="RefSeq" id="WP_070230722.1">
    <property type="nucleotide sequence ID" value="NZ_BJYO01000003.1"/>
</dbReference>
<dbReference type="PANTHER" id="PTHR10029">
    <property type="entry name" value="ACYLPHOSPHATASE"/>
    <property type="match status" value="1"/>
</dbReference>
<name>A0A288Q7A2_9LACO</name>
<dbReference type="InterPro" id="IPR036046">
    <property type="entry name" value="Acylphosphatase-like_dom_sf"/>
</dbReference>
<comment type="caution">
    <text evidence="8">The sequence shown here is derived from an EMBL/GenBank/DDBJ whole genome shotgun (WGS) entry which is preliminary data.</text>
</comment>
<evidence type="ECO:0000256" key="5">
    <source>
        <dbReference type="ARBA" id="ARBA00047645"/>
    </source>
</evidence>